<keyword evidence="3" id="KW-1185">Reference proteome</keyword>
<evidence type="ECO:0000313" key="3">
    <source>
        <dbReference type="Proteomes" id="UP000029033"/>
    </source>
</evidence>
<comment type="caution">
    <text evidence="2">The sequence shown here is derived from an EMBL/GenBank/DDBJ whole genome shotgun (WGS) entry which is preliminary data.</text>
</comment>
<gene>
    <name evidence="2" type="ORF">BSCA_0047</name>
</gene>
<feature type="region of interest" description="Disordered" evidence="1">
    <location>
        <begin position="17"/>
        <end position="45"/>
    </location>
</feature>
<dbReference type="Proteomes" id="UP000029033">
    <property type="component" value="Unassembled WGS sequence"/>
</dbReference>
<dbReference type="RefSeq" id="WP_156102376.1">
    <property type="nucleotide sequence ID" value="NZ_CAUPKV010000032.1"/>
</dbReference>
<dbReference type="AlphaFoldDB" id="A0A087DDF9"/>
<organism evidence="2 3">
    <name type="scientific">Bifidobacterium scardovii</name>
    <dbReference type="NCBI Taxonomy" id="158787"/>
    <lineage>
        <taxon>Bacteria</taxon>
        <taxon>Bacillati</taxon>
        <taxon>Actinomycetota</taxon>
        <taxon>Actinomycetes</taxon>
        <taxon>Bifidobacteriales</taxon>
        <taxon>Bifidobacteriaceae</taxon>
        <taxon>Bifidobacterium</taxon>
    </lineage>
</organism>
<name>A0A087DDF9_9BIFI</name>
<evidence type="ECO:0000256" key="1">
    <source>
        <dbReference type="SAM" id="MobiDB-lite"/>
    </source>
</evidence>
<dbReference type="EMBL" id="JGZO01000012">
    <property type="protein sequence ID" value="KFI93559.1"/>
    <property type="molecule type" value="Genomic_DNA"/>
</dbReference>
<reference evidence="2 3" key="1">
    <citation type="submission" date="2014-03" db="EMBL/GenBank/DDBJ databases">
        <title>Genomics of Bifidobacteria.</title>
        <authorList>
            <person name="Ventura M."/>
            <person name="Milani C."/>
            <person name="Lugli G.A."/>
        </authorList>
    </citation>
    <scope>NUCLEOTIDE SEQUENCE [LARGE SCALE GENOMIC DNA]</scope>
    <source>
        <strain evidence="2 3">LMG 21589</strain>
    </source>
</reference>
<sequence length="45" mass="5068">MLYSATIKRIRKNLSHSVEQPRPPFGFACPVPFGASDDDDEDDED</sequence>
<dbReference type="STRING" id="158787.BSCA_0047"/>
<dbReference type="GeneID" id="85167099"/>
<evidence type="ECO:0000313" key="2">
    <source>
        <dbReference type="EMBL" id="KFI93559.1"/>
    </source>
</evidence>
<feature type="compositionally biased region" description="Acidic residues" evidence="1">
    <location>
        <begin position="36"/>
        <end position="45"/>
    </location>
</feature>
<protein>
    <submittedName>
        <fullName evidence="2">Uncharacterized protein</fullName>
    </submittedName>
</protein>
<proteinExistence type="predicted"/>
<accession>A0A087DDF9</accession>